<sequence length="53" mass="6298">MNKEVTKNLTHYEFRDIDLNIELIDNETKRSYNLGVHIKIDLAKDNCELYVSQ</sequence>
<dbReference type="AlphaFoldDB" id="X1ELC7"/>
<gene>
    <name evidence="1" type="ORF">S01H4_57174</name>
</gene>
<accession>X1ELC7</accession>
<protein>
    <submittedName>
        <fullName evidence="1">Uncharacterized protein</fullName>
    </submittedName>
</protein>
<reference evidence="1" key="1">
    <citation type="journal article" date="2014" name="Front. Microbiol.">
        <title>High frequency of phylogenetically diverse reductive dehalogenase-homologous genes in deep subseafloor sedimentary metagenomes.</title>
        <authorList>
            <person name="Kawai M."/>
            <person name="Futagami T."/>
            <person name="Toyoda A."/>
            <person name="Takaki Y."/>
            <person name="Nishi S."/>
            <person name="Hori S."/>
            <person name="Arai W."/>
            <person name="Tsubouchi T."/>
            <person name="Morono Y."/>
            <person name="Uchiyama I."/>
            <person name="Ito T."/>
            <person name="Fujiyama A."/>
            <person name="Inagaki F."/>
            <person name="Takami H."/>
        </authorList>
    </citation>
    <scope>NUCLEOTIDE SEQUENCE</scope>
    <source>
        <strain evidence="1">Expedition CK06-06</strain>
    </source>
</reference>
<organism evidence="1">
    <name type="scientific">marine sediment metagenome</name>
    <dbReference type="NCBI Taxonomy" id="412755"/>
    <lineage>
        <taxon>unclassified sequences</taxon>
        <taxon>metagenomes</taxon>
        <taxon>ecological metagenomes</taxon>
    </lineage>
</organism>
<evidence type="ECO:0000313" key="1">
    <source>
        <dbReference type="EMBL" id="GAH17934.1"/>
    </source>
</evidence>
<proteinExistence type="predicted"/>
<dbReference type="EMBL" id="BART01033224">
    <property type="protein sequence ID" value="GAH17934.1"/>
    <property type="molecule type" value="Genomic_DNA"/>
</dbReference>
<comment type="caution">
    <text evidence="1">The sequence shown here is derived from an EMBL/GenBank/DDBJ whole genome shotgun (WGS) entry which is preliminary data.</text>
</comment>
<name>X1ELC7_9ZZZZ</name>